<evidence type="ECO:0000256" key="1">
    <source>
        <dbReference type="SAM" id="MobiDB-lite"/>
    </source>
</evidence>
<comment type="caution">
    <text evidence="2">The sequence shown here is derived from an EMBL/GenBank/DDBJ whole genome shotgun (WGS) entry which is preliminary data.</text>
</comment>
<feature type="region of interest" description="Disordered" evidence="1">
    <location>
        <begin position="365"/>
        <end position="402"/>
    </location>
</feature>
<organism evidence="2 3">
    <name type="scientific">Candidatus Limisoma intestinavium</name>
    <dbReference type="NCBI Taxonomy" id="2840856"/>
    <lineage>
        <taxon>Bacteria</taxon>
        <taxon>Pseudomonadati</taxon>
        <taxon>Bacteroidota</taxon>
        <taxon>Bacteroidia</taxon>
        <taxon>Bacteroidales</taxon>
        <taxon>Candidatus Limisoma</taxon>
    </lineage>
</organism>
<evidence type="ECO:0000313" key="3">
    <source>
        <dbReference type="Proteomes" id="UP000824076"/>
    </source>
</evidence>
<evidence type="ECO:0000313" key="2">
    <source>
        <dbReference type="EMBL" id="HIU38686.1"/>
    </source>
</evidence>
<dbReference type="AlphaFoldDB" id="A0A9D1ILA0"/>
<gene>
    <name evidence="2" type="ORF">IAD18_03345</name>
</gene>
<reference evidence="2" key="2">
    <citation type="journal article" date="2021" name="PeerJ">
        <title>Extensive microbial diversity within the chicken gut microbiome revealed by metagenomics and culture.</title>
        <authorList>
            <person name="Gilroy R."/>
            <person name="Ravi A."/>
            <person name="Getino M."/>
            <person name="Pursley I."/>
            <person name="Horton D.L."/>
            <person name="Alikhan N.F."/>
            <person name="Baker D."/>
            <person name="Gharbi K."/>
            <person name="Hall N."/>
            <person name="Watson M."/>
            <person name="Adriaenssens E.M."/>
            <person name="Foster-Nyarko E."/>
            <person name="Jarju S."/>
            <person name="Secka A."/>
            <person name="Antonio M."/>
            <person name="Oren A."/>
            <person name="Chaudhuri R.R."/>
            <person name="La Ragione R."/>
            <person name="Hildebrand F."/>
            <person name="Pallen M.J."/>
        </authorList>
    </citation>
    <scope>NUCLEOTIDE SEQUENCE</scope>
    <source>
        <strain evidence="2">17073</strain>
    </source>
</reference>
<feature type="compositionally biased region" description="Basic and acidic residues" evidence="1">
    <location>
        <begin position="388"/>
        <end position="399"/>
    </location>
</feature>
<protein>
    <submittedName>
        <fullName evidence="2">Uncharacterized protein</fullName>
    </submittedName>
</protein>
<feature type="compositionally biased region" description="Basic and acidic residues" evidence="1">
    <location>
        <begin position="368"/>
        <end position="378"/>
    </location>
</feature>
<sequence>MSLFNNLKNILGFPETENENTADMQESVERTPYINPFKDETHHVPAPSEEPANQRPSLSIADIDEKMRMKIIEKLIDILNTSLPDYTKKYIDRNAQIQYIRQLIAADFDEAMSEIIKKCEESAKKEWLSDRIEMEQKIADAAKQAKEASERNESQKNRMMSLERQKAALNERIAALEAKTATAEAEKEQFQLETKSLMNKLKVSAVNEAEIKVVQEECEALKIEKDALLKKIEQLDETILTLKNQPAAESQQADSTLAEEIEKYKTVISGLQASIQRQNDEMYALNRQLAEKGTDMSLRDEINELKNELASKTHEAKLFAEKAEETDKLARQLKESAERTQKQHADEEEKLRNEIESLRNENASLQKQLEKKTAKRSIDMSVDTVEESEPKHVVPEKKKQTTVSAIDYSSEYTDWLLPTPPSVSIPIEEDEEPEEKPAGKQEKRHAGNPNAPEQMELFT</sequence>
<reference evidence="2" key="1">
    <citation type="submission" date="2020-10" db="EMBL/GenBank/DDBJ databases">
        <authorList>
            <person name="Gilroy R."/>
        </authorList>
    </citation>
    <scope>NUCLEOTIDE SEQUENCE</scope>
    <source>
        <strain evidence="2">17073</strain>
    </source>
</reference>
<feature type="region of interest" description="Disordered" evidence="1">
    <location>
        <begin position="36"/>
        <end position="59"/>
    </location>
</feature>
<proteinExistence type="predicted"/>
<feature type="compositionally biased region" description="Basic and acidic residues" evidence="1">
    <location>
        <begin position="435"/>
        <end position="445"/>
    </location>
</feature>
<feature type="region of interest" description="Disordered" evidence="1">
    <location>
        <begin position="417"/>
        <end position="459"/>
    </location>
</feature>
<name>A0A9D1ILA0_9BACT</name>
<dbReference type="EMBL" id="DVMS01000098">
    <property type="protein sequence ID" value="HIU38686.1"/>
    <property type="molecule type" value="Genomic_DNA"/>
</dbReference>
<dbReference type="Proteomes" id="UP000824076">
    <property type="component" value="Unassembled WGS sequence"/>
</dbReference>
<accession>A0A9D1ILA0</accession>